<evidence type="ECO:0000256" key="1">
    <source>
        <dbReference type="SAM" id="Coils"/>
    </source>
</evidence>
<dbReference type="Pfam" id="PF11083">
    <property type="entry name" value="Relaxase_C"/>
    <property type="match status" value="1"/>
</dbReference>
<proteinExistence type="predicted"/>
<dbReference type="eggNOG" id="COG3843">
    <property type="taxonomic scope" value="Bacteria"/>
</dbReference>
<dbReference type="RefSeq" id="WP_027699339.1">
    <property type="nucleotide sequence ID" value="NZ_DF820492.1"/>
</dbReference>
<dbReference type="Proteomes" id="UP000030643">
    <property type="component" value="Unassembled WGS sequence"/>
</dbReference>
<name>A0A069CVF1_WEIOS</name>
<reference evidence="6" key="1">
    <citation type="journal article" date="2014" name="Genome Announc.">
        <title>Draft genome sequence of Weissella oryzae SG25T, isolated from fermented rice grains.</title>
        <authorList>
            <person name="Tanizawa Y."/>
            <person name="Fujisawa T."/>
            <person name="Mochizuki T."/>
            <person name="Kaminuma E."/>
            <person name="Suzuki Y."/>
            <person name="Nakamura Y."/>
            <person name="Tohno M."/>
        </authorList>
    </citation>
    <scope>NUCLEOTIDE SEQUENCE [LARGE SCALE GENOMIC DNA]</scope>
    <source>
        <strain evidence="6">DSM 25784 / JCM 18191 / LMG 30913 / SG25</strain>
    </source>
</reference>
<feature type="domain" description="Group II intron-interrupted relaxase LtrB central" evidence="4">
    <location>
        <begin position="323"/>
        <end position="405"/>
    </location>
</feature>
<evidence type="ECO:0000259" key="2">
    <source>
        <dbReference type="Pfam" id="PF03432"/>
    </source>
</evidence>
<dbReference type="Pfam" id="PF20874">
    <property type="entry name" value="Relaxase_M"/>
    <property type="match status" value="1"/>
</dbReference>
<sequence>MVYTKHKTISKLKHLGSATSYVEDALKTVVEKSESSHLDNIFPYIMNDDKTLSKQLVSGYKIIDVYNAEEEFLTTKEIAARQKGTNFELDEETGELVFKRSSLEKNNAVLGHHLIQSFSPEDHLTPEEVHEIGRQTILELTGGEYEFVIATHVDKGHLHNHIIFNSTNLVTGNAFRWQKNTKRTFEKISDKIAEKAGAKIIEKSPRQTHQKYTLWQTENIYKSKIKQRLDHLLQFSSNIEDFKQKAKALNLEVDFSGKWATYKLLDEPQIKNTRSRSLLKSDPEKYNLERIVEALGANVDQEISVDDVVESYQEKVEFAKNDFDYQLNLEPWQIDQVTNRGIYVRVDFGISQSGQIFVPGFKVDQLANGGASLFIKQKDYFYFMNEKQADKNRYLTGSSLVKQMSLYNGTIPIKKELVISTIDEMMKAINFLADHGVTSGAQVDNATQKLKVAVQEAQDKLNELDSKIIELNQTVKKIIAGDIVENIEQGITSDLLGAEIAANQTSRKLLDKKLNQTVNEFEYLNEVVMTKEGERSKNDYPKLNF</sequence>
<feature type="domain" description="MobA/VirD2-like nuclease" evidence="2">
    <location>
        <begin position="44"/>
        <end position="197"/>
    </location>
</feature>
<evidence type="ECO:0000313" key="5">
    <source>
        <dbReference type="EMBL" id="GAK31347.1"/>
    </source>
</evidence>
<dbReference type="Pfam" id="PF03432">
    <property type="entry name" value="Relaxase"/>
    <property type="match status" value="1"/>
</dbReference>
<dbReference type="EMBL" id="DF820492">
    <property type="protein sequence ID" value="GAK31347.1"/>
    <property type="molecule type" value="Genomic_DNA"/>
</dbReference>
<dbReference type="InterPro" id="IPR048299">
    <property type="entry name" value="LtrB_central"/>
</dbReference>
<dbReference type="AlphaFoldDB" id="A0A069CVF1"/>
<dbReference type="InterPro" id="IPR005094">
    <property type="entry name" value="Endonuclease_MobA/VirD2"/>
</dbReference>
<feature type="coiled-coil region" evidence="1">
    <location>
        <begin position="443"/>
        <end position="474"/>
    </location>
</feature>
<evidence type="ECO:0000313" key="6">
    <source>
        <dbReference type="Proteomes" id="UP000030643"/>
    </source>
</evidence>
<dbReference type="OrthoDB" id="9762440at2"/>
<dbReference type="InterPro" id="IPR021112">
    <property type="entry name" value="LtrB_C"/>
</dbReference>
<evidence type="ECO:0000259" key="3">
    <source>
        <dbReference type="Pfam" id="PF11083"/>
    </source>
</evidence>
<protein>
    <submittedName>
        <fullName evidence="5">Relaxase</fullName>
    </submittedName>
</protein>
<keyword evidence="1" id="KW-0175">Coiled coil</keyword>
<evidence type="ECO:0000259" key="4">
    <source>
        <dbReference type="Pfam" id="PF20874"/>
    </source>
</evidence>
<dbReference type="STRING" id="1329250.WOSG25_090440"/>
<feature type="domain" description="Group II intron-interrupted relaxase LtrB C-terminal" evidence="3">
    <location>
        <begin position="420"/>
        <end position="529"/>
    </location>
</feature>
<keyword evidence="6" id="KW-1185">Reference proteome</keyword>
<organism evidence="5 6">
    <name type="scientific">Weissella oryzae (strain DSM 25784 / JCM 18191 / LMG 30913 / SG25)</name>
    <dbReference type="NCBI Taxonomy" id="1329250"/>
    <lineage>
        <taxon>Bacteria</taxon>
        <taxon>Bacillati</taxon>
        <taxon>Bacillota</taxon>
        <taxon>Bacilli</taxon>
        <taxon>Lactobacillales</taxon>
        <taxon>Lactobacillaceae</taxon>
        <taxon>Weissella</taxon>
    </lineage>
</organism>
<gene>
    <name evidence="5" type="ORF">WOSG25_090440</name>
</gene>
<accession>A0A069CVF1</accession>